<evidence type="ECO:0000313" key="2">
    <source>
        <dbReference type="EnsemblMetazoa" id="XP_038053590.1"/>
    </source>
</evidence>
<reference evidence="2" key="1">
    <citation type="submission" date="2022-11" db="UniProtKB">
        <authorList>
            <consortium name="EnsemblMetazoa"/>
        </authorList>
    </citation>
    <scope>IDENTIFICATION</scope>
</reference>
<name>A0A913ZR17_PATMI</name>
<proteinExistence type="predicted"/>
<protein>
    <submittedName>
        <fullName evidence="2">Uncharacterized protein</fullName>
    </submittedName>
</protein>
<organism evidence="2 3">
    <name type="scientific">Patiria miniata</name>
    <name type="common">Bat star</name>
    <name type="synonym">Asterina miniata</name>
    <dbReference type="NCBI Taxonomy" id="46514"/>
    <lineage>
        <taxon>Eukaryota</taxon>
        <taxon>Metazoa</taxon>
        <taxon>Echinodermata</taxon>
        <taxon>Eleutherozoa</taxon>
        <taxon>Asterozoa</taxon>
        <taxon>Asteroidea</taxon>
        <taxon>Valvatacea</taxon>
        <taxon>Valvatida</taxon>
        <taxon>Asterinidae</taxon>
        <taxon>Patiria</taxon>
    </lineage>
</organism>
<dbReference type="EnsemblMetazoa" id="XM_038197662.1">
    <property type="protein sequence ID" value="XP_038053590.1"/>
    <property type="gene ID" value="LOC119726047"/>
</dbReference>
<dbReference type="Proteomes" id="UP000887568">
    <property type="component" value="Unplaced"/>
</dbReference>
<dbReference type="AlphaFoldDB" id="A0A913ZR17"/>
<feature type="compositionally biased region" description="Basic and acidic residues" evidence="1">
    <location>
        <begin position="379"/>
        <end position="388"/>
    </location>
</feature>
<dbReference type="GeneID" id="119726047"/>
<accession>A0A913ZR17</accession>
<feature type="compositionally biased region" description="Basic and acidic residues" evidence="1">
    <location>
        <begin position="237"/>
        <end position="260"/>
    </location>
</feature>
<feature type="compositionally biased region" description="Acidic residues" evidence="1">
    <location>
        <begin position="86"/>
        <end position="99"/>
    </location>
</feature>
<evidence type="ECO:0000313" key="3">
    <source>
        <dbReference type="Proteomes" id="UP000887568"/>
    </source>
</evidence>
<feature type="compositionally biased region" description="Polar residues" evidence="1">
    <location>
        <begin position="361"/>
        <end position="374"/>
    </location>
</feature>
<feature type="compositionally biased region" description="Basic and acidic residues" evidence="1">
    <location>
        <begin position="302"/>
        <end position="316"/>
    </location>
</feature>
<feature type="region of interest" description="Disordered" evidence="1">
    <location>
        <begin position="1"/>
        <end position="388"/>
    </location>
</feature>
<keyword evidence="3" id="KW-1185">Reference proteome</keyword>
<evidence type="ECO:0000256" key="1">
    <source>
        <dbReference type="SAM" id="MobiDB-lite"/>
    </source>
</evidence>
<sequence>MIPSDEQQRTSQEVRGQSHKRKPEVQVGGAKVHRSKEESTSPEGLLRQEEMVQPKSSVQVGGDNERNKQKGTPSSERQRPGQGEDGYGDEPQPDVEVGETIEQSKHKKTATSEGQRPRREDVTHQDTPQPEVQAEDAEEQSKQKRTVSSEGLTSGHEKQDQRQRREQEILEKRGRQKQMTPCAEEQRLGQEEVPEEVNQVASQSTSFKNRFKRSFYALLPKRKKKFREQNSGQEQAGDEHSRQADNQRAGFHEERKKKEGTSSSEGHSPRQEDVGHRDTFQKDVLVGVAKEHIKQKGTASSEDQRPRLKEISDGDKPQTGVQVGGAKEQCQQKGSTSSEEQRQKQQEACGTESIFQKERMQSSQDHGIKSSTHQKQGHGHVDFTLRKPSEIQETVVGERTSQDQLIMQGPSSVQDIAPVELHLQGSSPSPAVLGCGPVQQVSVESMHIGGTNNPTFMGPVYQPTVVINQNVTTESSPGK</sequence>
<feature type="compositionally biased region" description="Basic and acidic residues" evidence="1">
    <location>
        <begin position="115"/>
        <end position="124"/>
    </location>
</feature>
<feature type="compositionally biased region" description="Basic and acidic residues" evidence="1">
    <location>
        <begin position="267"/>
        <end position="281"/>
    </location>
</feature>
<feature type="compositionally biased region" description="Basic and acidic residues" evidence="1">
    <location>
        <begin position="155"/>
        <end position="173"/>
    </location>
</feature>
<feature type="compositionally biased region" description="Polar residues" evidence="1">
    <location>
        <begin position="199"/>
        <end position="208"/>
    </location>
</feature>
<dbReference type="RefSeq" id="XP_038053590.1">
    <property type="nucleotide sequence ID" value="XM_038197662.1"/>
</dbReference>
<feature type="compositionally biased region" description="Polar residues" evidence="1">
    <location>
        <begin position="329"/>
        <end position="338"/>
    </location>
</feature>